<evidence type="ECO:0000256" key="7">
    <source>
        <dbReference type="RuleBase" id="RU003879"/>
    </source>
</evidence>
<dbReference type="RefSeq" id="WP_178933470.1">
    <property type="nucleotide sequence ID" value="NZ_JACBAZ010000005.1"/>
</dbReference>
<keyword evidence="6 8" id="KW-0472">Membrane</keyword>
<evidence type="ECO:0000256" key="5">
    <source>
        <dbReference type="ARBA" id="ARBA00022989"/>
    </source>
</evidence>
<dbReference type="GO" id="GO:0005886">
    <property type="term" value="C:plasma membrane"/>
    <property type="evidence" value="ECO:0007669"/>
    <property type="project" value="UniProtKB-SubCell"/>
</dbReference>
<keyword evidence="7" id="KW-0653">Protein transport</keyword>
<dbReference type="GO" id="GO:0022857">
    <property type="term" value="F:transmembrane transporter activity"/>
    <property type="evidence" value="ECO:0007669"/>
    <property type="project" value="InterPro"/>
</dbReference>
<keyword evidence="7" id="KW-0813">Transport</keyword>
<evidence type="ECO:0000313" key="9">
    <source>
        <dbReference type="EMBL" id="NWK56670.1"/>
    </source>
</evidence>
<comment type="caution">
    <text evidence="9">The sequence shown here is derived from an EMBL/GenBank/DDBJ whole genome shotgun (WGS) entry which is preliminary data.</text>
</comment>
<keyword evidence="3" id="KW-1003">Cell membrane</keyword>
<proteinExistence type="inferred from homology"/>
<comment type="similarity">
    <text evidence="2 7">Belongs to the ExbD/TolR family.</text>
</comment>
<evidence type="ECO:0000256" key="4">
    <source>
        <dbReference type="ARBA" id="ARBA00022692"/>
    </source>
</evidence>
<dbReference type="EMBL" id="JACBAZ010000005">
    <property type="protein sequence ID" value="NWK56670.1"/>
    <property type="molecule type" value="Genomic_DNA"/>
</dbReference>
<keyword evidence="4 7" id="KW-0812">Transmembrane</keyword>
<dbReference type="PANTHER" id="PTHR30558:SF3">
    <property type="entry name" value="BIOPOLYMER TRANSPORT PROTEIN EXBD-RELATED"/>
    <property type="match status" value="1"/>
</dbReference>
<dbReference type="InterPro" id="IPR003400">
    <property type="entry name" value="ExbD"/>
</dbReference>
<gene>
    <name evidence="9" type="ORF">HW115_13690</name>
</gene>
<evidence type="ECO:0000313" key="10">
    <source>
        <dbReference type="Proteomes" id="UP000557872"/>
    </source>
</evidence>
<dbReference type="Pfam" id="PF02472">
    <property type="entry name" value="ExbD"/>
    <property type="match status" value="1"/>
</dbReference>
<evidence type="ECO:0000256" key="6">
    <source>
        <dbReference type="ARBA" id="ARBA00023136"/>
    </source>
</evidence>
<organism evidence="9 10">
    <name type="scientific">Oceaniferula marina</name>
    <dbReference type="NCBI Taxonomy" id="2748318"/>
    <lineage>
        <taxon>Bacteria</taxon>
        <taxon>Pseudomonadati</taxon>
        <taxon>Verrucomicrobiota</taxon>
        <taxon>Verrucomicrobiia</taxon>
        <taxon>Verrucomicrobiales</taxon>
        <taxon>Verrucomicrobiaceae</taxon>
        <taxon>Oceaniferula</taxon>
    </lineage>
</organism>
<feature type="transmembrane region" description="Helical" evidence="8">
    <location>
        <begin position="15"/>
        <end position="35"/>
    </location>
</feature>
<sequence length="140" mass="15868">MRISDQDEEEFEVSLSPLIDCVFLLLIFFLLTTMLKKDNRDISIDLPVSTSALELAADDKNTVIGLNAVGEVHIDGVPSDLNDLRVVLKDIYMMNGPDHQIRLDADTECPAFRVVEVLDICQFIGMRNLAVRTYDEFYNQ</sequence>
<dbReference type="Proteomes" id="UP000557872">
    <property type="component" value="Unassembled WGS sequence"/>
</dbReference>
<evidence type="ECO:0000256" key="1">
    <source>
        <dbReference type="ARBA" id="ARBA00004162"/>
    </source>
</evidence>
<accession>A0A851GPB5</accession>
<dbReference type="GO" id="GO:0015031">
    <property type="term" value="P:protein transport"/>
    <property type="evidence" value="ECO:0007669"/>
    <property type="project" value="UniProtKB-KW"/>
</dbReference>
<protein>
    <submittedName>
        <fullName evidence="9">Biopolymer transporter ExbD</fullName>
    </submittedName>
</protein>
<evidence type="ECO:0000256" key="2">
    <source>
        <dbReference type="ARBA" id="ARBA00005811"/>
    </source>
</evidence>
<keyword evidence="5 8" id="KW-1133">Transmembrane helix</keyword>
<evidence type="ECO:0000256" key="3">
    <source>
        <dbReference type="ARBA" id="ARBA00022475"/>
    </source>
</evidence>
<dbReference type="AlphaFoldDB" id="A0A851GPB5"/>
<evidence type="ECO:0000256" key="8">
    <source>
        <dbReference type="SAM" id="Phobius"/>
    </source>
</evidence>
<dbReference type="PANTHER" id="PTHR30558">
    <property type="entry name" value="EXBD MEMBRANE COMPONENT OF PMF-DRIVEN MACROMOLECULE IMPORT SYSTEM"/>
    <property type="match status" value="1"/>
</dbReference>
<dbReference type="Gene3D" id="3.30.420.270">
    <property type="match status" value="1"/>
</dbReference>
<reference evidence="9 10" key="1">
    <citation type="submission" date="2020-07" db="EMBL/GenBank/DDBJ databases">
        <title>Roseicoccus Jingziensis gen. nov., sp. nov., isolated from coastal seawater.</title>
        <authorList>
            <person name="Feng X."/>
        </authorList>
    </citation>
    <scope>NUCLEOTIDE SEQUENCE [LARGE SCALE GENOMIC DNA]</scope>
    <source>
        <strain evidence="9 10">N1E253</strain>
    </source>
</reference>
<keyword evidence="10" id="KW-1185">Reference proteome</keyword>
<name>A0A851GPB5_9BACT</name>
<comment type="subcellular location">
    <subcellularLocation>
        <location evidence="1">Cell membrane</location>
        <topology evidence="1">Single-pass membrane protein</topology>
    </subcellularLocation>
    <subcellularLocation>
        <location evidence="7">Cell membrane</location>
        <topology evidence="7">Single-pass type II membrane protein</topology>
    </subcellularLocation>
</comment>